<organism evidence="1 2">
    <name type="scientific">Shewanella nanhaiensis</name>
    <dbReference type="NCBI Taxonomy" id="2864872"/>
    <lineage>
        <taxon>Bacteria</taxon>
        <taxon>Pseudomonadati</taxon>
        <taxon>Pseudomonadota</taxon>
        <taxon>Gammaproteobacteria</taxon>
        <taxon>Alteromonadales</taxon>
        <taxon>Shewanellaceae</taxon>
        <taxon>Shewanella</taxon>
    </lineage>
</organism>
<dbReference type="Gene3D" id="3.90.1720.10">
    <property type="entry name" value="endopeptidase domain like (from Nostoc punctiforme)"/>
    <property type="match status" value="1"/>
</dbReference>
<reference evidence="1 2" key="1">
    <citation type="submission" date="2021-07" db="EMBL/GenBank/DDBJ databases">
        <title>Shewanella sp. nov, isolated from SCS.</title>
        <authorList>
            <person name="Cao W.R."/>
        </authorList>
    </citation>
    <scope>NUCLEOTIDE SEQUENCE [LARGE SCALE GENOMIC DNA]</scope>
    <source>
        <strain evidence="1 2">NR704-98</strain>
    </source>
</reference>
<keyword evidence="2" id="KW-1185">Reference proteome</keyword>
<accession>A0ABS7DZ40</accession>
<gene>
    <name evidence="1" type="ORF">K0625_00105</name>
</gene>
<name>A0ABS7DZ40_9GAMM</name>
<sequence length="194" mass="22017">MPLPLLWLGGAAIGAVLLADEREKRHQLELKRRKGIAPKTFKEGEHLPLAPSVWQAGHKKVQPQPGSIICCFVYGLIEHTGIWLDEHTLIELHGSGLVRAVSTKRFLAGRTGSKIFVACSHDHQVLVEPAMLEKAQQAIYTYREYDLFDNNCHRFVWSCLSGKEESLSSFNDLNQRLATYFNQSLYWDEAELDI</sequence>
<evidence type="ECO:0000313" key="2">
    <source>
        <dbReference type="Proteomes" id="UP001195963"/>
    </source>
</evidence>
<evidence type="ECO:0000313" key="1">
    <source>
        <dbReference type="EMBL" id="MBW8182052.1"/>
    </source>
</evidence>
<protein>
    <submittedName>
        <fullName evidence="1">TMEM222 family protein</fullName>
    </submittedName>
</protein>
<proteinExistence type="predicted"/>
<comment type="caution">
    <text evidence="1">The sequence shown here is derived from an EMBL/GenBank/DDBJ whole genome shotgun (WGS) entry which is preliminary data.</text>
</comment>
<dbReference type="EMBL" id="JAHZST010000001">
    <property type="protein sequence ID" value="MBW8182052.1"/>
    <property type="molecule type" value="Genomic_DNA"/>
</dbReference>
<dbReference type="Proteomes" id="UP001195963">
    <property type="component" value="Unassembled WGS sequence"/>
</dbReference>
<dbReference type="RefSeq" id="WP_220107805.1">
    <property type="nucleotide sequence ID" value="NZ_JAHZST010000001.1"/>
</dbReference>